<dbReference type="SUPFAM" id="SSF52374">
    <property type="entry name" value="Nucleotidylyl transferase"/>
    <property type="match status" value="1"/>
</dbReference>
<evidence type="ECO:0000256" key="10">
    <source>
        <dbReference type="ARBA" id="ARBA00022917"/>
    </source>
</evidence>
<accession>A0AAU7CX67</accession>
<dbReference type="NCBIfam" id="TIGR00435">
    <property type="entry name" value="cysS"/>
    <property type="match status" value="1"/>
</dbReference>
<dbReference type="PRINTS" id="PR00983">
    <property type="entry name" value="TRNASYNTHCYS"/>
</dbReference>
<feature type="binding site" evidence="13">
    <location>
        <position position="272"/>
    </location>
    <ligand>
        <name>ATP</name>
        <dbReference type="ChEBI" id="CHEBI:30616"/>
    </ligand>
</feature>
<dbReference type="Gene3D" id="3.40.50.620">
    <property type="entry name" value="HUPs"/>
    <property type="match status" value="1"/>
</dbReference>
<dbReference type="FunFam" id="3.40.50.620:FF:000130">
    <property type="entry name" value="Cysteine--tRNA ligase"/>
    <property type="match status" value="1"/>
</dbReference>
<evidence type="ECO:0000256" key="12">
    <source>
        <dbReference type="ARBA" id="ARBA00047398"/>
    </source>
</evidence>
<dbReference type="InterPro" id="IPR056411">
    <property type="entry name" value="CysS_C"/>
</dbReference>
<dbReference type="EMBL" id="CP121194">
    <property type="protein sequence ID" value="XBH09579.1"/>
    <property type="molecule type" value="Genomic_DNA"/>
</dbReference>
<dbReference type="SMART" id="SM00840">
    <property type="entry name" value="DALR_2"/>
    <property type="match status" value="1"/>
</dbReference>
<keyword evidence="7 13" id="KW-0547">Nucleotide-binding</keyword>
<evidence type="ECO:0000256" key="9">
    <source>
        <dbReference type="ARBA" id="ARBA00022840"/>
    </source>
</evidence>
<feature type="domain" description="Cysteinyl-tRNA synthetase class Ia DALR" evidence="14">
    <location>
        <begin position="353"/>
        <end position="416"/>
    </location>
</feature>
<dbReference type="KEGG" id="epl:P4G45_13950"/>
<evidence type="ECO:0000256" key="3">
    <source>
        <dbReference type="ARBA" id="ARBA00011245"/>
    </source>
</evidence>
<keyword evidence="8 13" id="KW-0862">Zinc</keyword>
<dbReference type="CDD" id="cd00672">
    <property type="entry name" value="CysRS_core"/>
    <property type="match status" value="1"/>
</dbReference>
<comment type="similarity">
    <text evidence="2 13">Belongs to the class-I aminoacyl-tRNA synthetase family.</text>
</comment>
<evidence type="ECO:0000256" key="13">
    <source>
        <dbReference type="HAMAP-Rule" id="MF_00041"/>
    </source>
</evidence>
<dbReference type="RefSeq" id="WP_348267088.1">
    <property type="nucleotide sequence ID" value="NZ_CP121194.1"/>
</dbReference>
<evidence type="ECO:0000256" key="7">
    <source>
        <dbReference type="ARBA" id="ARBA00022741"/>
    </source>
</evidence>
<keyword evidence="5 13" id="KW-0436">Ligase</keyword>
<dbReference type="Pfam" id="PF09190">
    <property type="entry name" value="DALR_2"/>
    <property type="match status" value="1"/>
</dbReference>
<feature type="short sequence motif" description="'HIGH' region" evidence="13">
    <location>
        <begin position="32"/>
        <end position="42"/>
    </location>
</feature>
<comment type="subunit">
    <text evidence="3 13">Monomer.</text>
</comment>
<keyword evidence="10 13" id="KW-0648">Protein biosynthesis</keyword>
<feature type="binding site" evidence="13">
    <location>
        <position position="241"/>
    </location>
    <ligand>
        <name>Zn(2+)</name>
        <dbReference type="ChEBI" id="CHEBI:29105"/>
    </ligand>
</feature>
<dbReference type="SUPFAM" id="SSF47323">
    <property type="entry name" value="Anticodon-binding domain of a subclass of class I aminoacyl-tRNA synthetases"/>
    <property type="match status" value="1"/>
</dbReference>
<gene>
    <name evidence="13 16" type="primary">cysS</name>
    <name evidence="15" type="ORF">P4G45_13950</name>
    <name evidence="16" type="ORF">P8936_14365</name>
</gene>
<dbReference type="EC" id="6.1.1.16" evidence="13"/>
<evidence type="ECO:0000256" key="11">
    <source>
        <dbReference type="ARBA" id="ARBA00023146"/>
    </source>
</evidence>
<dbReference type="Gene3D" id="1.20.120.1910">
    <property type="entry name" value="Cysteine-tRNA ligase, C-terminal anti-codon recognition domain"/>
    <property type="match status" value="1"/>
</dbReference>
<dbReference type="InterPro" id="IPR009080">
    <property type="entry name" value="tRNAsynth_Ia_anticodon-bd"/>
</dbReference>
<keyword evidence="11 13" id="KW-0030">Aminoacyl-tRNA synthetase</keyword>
<comment type="cofactor">
    <cofactor evidence="13">
        <name>Zn(2+)</name>
        <dbReference type="ChEBI" id="CHEBI:29105"/>
    </cofactor>
    <text evidence="13">Binds 1 zinc ion per subunit.</text>
</comment>
<dbReference type="EMBL" id="CP121195">
    <property type="protein sequence ID" value="XBH12866.1"/>
    <property type="molecule type" value="Genomic_DNA"/>
</dbReference>
<dbReference type="AlphaFoldDB" id="A0AAU7D665"/>
<comment type="subcellular location">
    <subcellularLocation>
        <location evidence="1 13">Cytoplasm</location>
    </subcellularLocation>
</comment>
<name>A0AAU7D665_9BACT</name>
<comment type="catalytic activity">
    <reaction evidence="12 13">
        <text>tRNA(Cys) + L-cysteine + ATP = L-cysteinyl-tRNA(Cys) + AMP + diphosphate</text>
        <dbReference type="Rhea" id="RHEA:17773"/>
        <dbReference type="Rhea" id="RHEA-COMP:9661"/>
        <dbReference type="Rhea" id="RHEA-COMP:9679"/>
        <dbReference type="ChEBI" id="CHEBI:30616"/>
        <dbReference type="ChEBI" id="CHEBI:33019"/>
        <dbReference type="ChEBI" id="CHEBI:35235"/>
        <dbReference type="ChEBI" id="CHEBI:78442"/>
        <dbReference type="ChEBI" id="CHEBI:78517"/>
        <dbReference type="ChEBI" id="CHEBI:456215"/>
        <dbReference type="EC" id="6.1.1.16"/>
    </reaction>
</comment>
<proteinExistence type="inferred from homology"/>
<feature type="binding site" evidence="13">
    <location>
        <position position="237"/>
    </location>
    <ligand>
        <name>Zn(2+)</name>
        <dbReference type="ChEBI" id="CHEBI:29105"/>
    </ligand>
</feature>
<protein>
    <recommendedName>
        <fullName evidence="13">Cysteine--tRNA ligase</fullName>
        <ecNumber evidence="13">6.1.1.16</ecNumber>
    </recommendedName>
    <alternativeName>
        <fullName evidence="13">Cysteinyl-tRNA synthetase</fullName>
        <shortName evidence="13">CysRS</shortName>
    </alternativeName>
</protein>
<accession>A0AAU7D665</accession>
<evidence type="ECO:0000256" key="8">
    <source>
        <dbReference type="ARBA" id="ARBA00022833"/>
    </source>
</evidence>
<evidence type="ECO:0000259" key="14">
    <source>
        <dbReference type="SMART" id="SM00840"/>
    </source>
</evidence>
<evidence type="ECO:0000256" key="5">
    <source>
        <dbReference type="ARBA" id="ARBA00022598"/>
    </source>
</evidence>
<dbReference type="HAMAP" id="MF_00041">
    <property type="entry name" value="Cys_tRNA_synth"/>
    <property type="match status" value="1"/>
</dbReference>
<reference evidence="16" key="1">
    <citation type="submission" date="2023-03" db="EMBL/GenBank/DDBJ databases">
        <title>Edaphobacter sp.</title>
        <authorList>
            <person name="Huber K.J."/>
            <person name="Papendorf J."/>
            <person name="Pilke C."/>
            <person name="Bunk B."/>
            <person name="Sproeer C."/>
            <person name="Pester M."/>
        </authorList>
    </citation>
    <scope>NUCLEOTIDE SEQUENCE</scope>
    <source>
        <strain evidence="15">DSM 109919</strain>
        <strain evidence="16">DSM 109920</strain>
    </source>
</reference>
<organism evidence="16">
    <name type="scientific">Edaphobacter paludis</name>
    <dbReference type="NCBI Taxonomy" id="3035702"/>
    <lineage>
        <taxon>Bacteria</taxon>
        <taxon>Pseudomonadati</taxon>
        <taxon>Acidobacteriota</taxon>
        <taxon>Terriglobia</taxon>
        <taxon>Terriglobales</taxon>
        <taxon>Acidobacteriaceae</taxon>
        <taxon>Edaphobacter</taxon>
    </lineage>
</organism>
<keyword evidence="6 13" id="KW-0479">Metal-binding</keyword>
<evidence type="ECO:0000256" key="6">
    <source>
        <dbReference type="ARBA" id="ARBA00022723"/>
    </source>
</evidence>
<keyword evidence="4 13" id="KW-0963">Cytoplasm</keyword>
<evidence type="ECO:0000256" key="2">
    <source>
        <dbReference type="ARBA" id="ARBA00005594"/>
    </source>
</evidence>
<feature type="binding site" evidence="13">
    <location>
        <position position="212"/>
    </location>
    <ligand>
        <name>Zn(2+)</name>
        <dbReference type="ChEBI" id="CHEBI:29105"/>
    </ligand>
</feature>
<evidence type="ECO:0000313" key="16">
    <source>
        <dbReference type="EMBL" id="XBH12866.1"/>
    </source>
</evidence>
<dbReference type="Pfam" id="PF01406">
    <property type="entry name" value="tRNA-synt_1e"/>
    <property type="match status" value="1"/>
</dbReference>
<dbReference type="InterPro" id="IPR015273">
    <property type="entry name" value="Cys-tRNA-synt_Ia_DALR"/>
</dbReference>
<dbReference type="GO" id="GO:0006423">
    <property type="term" value="P:cysteinyl-tRNA aminoacylation"/>
    <property type="evidence" value="ECO:0007669"/>
    <property type="project" value="UniProtKB-UniRule"/>
</dbReference>
<dbReference type="InterPro" id="IPR032678">
    <property type="entry name" value="tRNA-synt_1_cat_dom"/>
</dbReference>
<evidence type="ECO:0000256" key="4">
    <source>
        <dbReference type="ARBA" id="ARBA00022490"/>
    </source>
</evidence>
<feature type="binding site" evidence="13">
    <location>
        <position position="30"/>
    </location>
    <ligand>
        <name>Zn(2+)</name>
        <dbReference type="ChEBI" id="CHEBI:29105"/>
    </ligand>
</feature>
<dbReference type="InterPro" id="IPR024909">
    <property type="entry name" value="Cys-tRNA/MSH_ligase"/>
</dbReference>
<dbReference type="InterPro" id="IPR015803">
    <property type="entry name" value="Cys-tRNA-ligase"/>
</dbReference>
<keyword evidence="9 13" id="KW-0067">ATP-binding</keyword>
<dbReference type="GO" id="GO:0005829">
    <property type="term" value="C:cytosol"/>
    <property type="evidence" value="ECO:0007669"/>
    <property type="project" value="TreeGrafter"/>
</dbReference>
<dbReference type="PANTHER" id="PTHR10890:SF3">
    <property type="entry name" value="CYSTEINE--TRNA LIGASE, CYTOPLASMIC"/>
    <property type="match status" value="1"/>
</dbReference>
<dbReference type="GO" id="GO:0008270">
    <property type="term" value="F:zinc ion binding"/>
    <property type="evidence" value="ECO:0007669"/>
    <property type="project" value="UniProtKB-UniRule"/>
</dbReference>
<dbReference type="PANTHER" id="PTHR10890">
    <property type="entry name" value="CYSTEINYL-TRNA SYNTHETASE"/>
    <property type="match status" value="1"/>
</dbReference>
<dbReference type="InterPro" id="IPR014729">
    <property type="entry name" value="Rossmann-like_a/b/a_fold"/>
</dbReference>
<sequence length="493" mass="54589">MATIELFNTLSGKVEALAPVGAPALRMYCCGPTVYDYGHIGNFRTFLHVDVLRRFVRQQGIDTKHVMNVTDVDDKIIRNAAAAGVPIAEYTAKYERAFFEDLDALGIQTSEHVAHATSCIPDMVRLIQELAAKDIAYKTEDGSWYFRIARFPEYGKLSKKDFDGIEDGARVDVDEYEKDAARDFALWKAGKPGEQHWDTPLGSGRPGWHIECSAMATKFLGDSFDLHAGGEDLMFPHHENEIAQSESASGKTFARHWMHVRFLLVEGKKMSKSEGNFYTLRDLLLKGYRASAIRFLLISVPYRHQMNFTFESLAESTNAIERLRTFHQRMLKGGFAEGLNADIAAATAKAEQGYTASLANDLNTAEARAAIFDLVRTANSAADAGTLCAGNVAEILRVLELFDGVFAVLEDRDAALTRAALAWAEAEGRLGEVAPELLNNLSLGDAEIDALVAERTQAKKTRNFARADAIRNDLLAKGILIEDSKDGVRWKRK</sequence>
<dbReference type="GO" id="GO:0004817">
    <property type="term" value="F:cysteine-tRNA ligase activity"/>
    <property type="evidence" value="ECO:0007669"/>
    <property type="project" value="UniProtKB-UniRule"/>
</dbReference>
<dbReference type="GO" id="GO:0005524">
    <property type="term" value="F:ATP binding"/>
    <property type="evidence" value="ECO:0007669"/>
    <property type="project" value="UniProtKB-UniRule"/>
</dbReference>
<evidence type="ECO:0000313" key="15">
    <source>
        <dbReference type="EMBL" id="XBH09579.1"/>
    </source>
</evidence>
<feature type="short sequence motif" description="'KMSKS' region" evidence="13">
    <location>
        <begin position="269"/>
        <end position="273"/>
    </location>
</feature>
<evidence type="ECO:0000256" key="1">
    <source>
        <dbReference type="ARBA" id="ARBA00004496"/>
    </source>
</evidence>
<dbReference type="Pfam" id="PF23493">
    <property type="entry name" value="CysS_C"/>
    <property type="match status" value="1"/>
</dbReference>